<evidence type="ECO:0000313" key="2">
    <source>
        <dbReference type="Proteomes" id="UP000814033"/>
    </source>
</evidence>
<name>A0ACB8R169_9AGAM</name>
<sequence length="167" mass="18459">TVRVWNANTGAMIAGPSEGHTEAVRSVVFRRSIASGSDDRTLCVWNANTGAMIAGPFKDHTRSVSSVAVLPDGQSIASGSNDRTVRVWSTTTNDMECNGFTDQSIINQDGWVTCGSSSLLLWIPPLHRVDLHRPRNVWIHGLKHDTVLDLQKFVHGRDWAQCFVEKF</sequence>
<keyword evidence="2" id="KW-1185">Reference proteome</keyword>
<proteinExistence type="predicted"/>
<reference evidence="1" key="2">
    <citation type="journal article" date="2022" name="New Phytol.">
        <title>Evolutionary transition to the ectomycorrhizal habit in the genomes of a hyperdiverse lineage of mushroom-forming fungi.</title>
        <authorList>
            <person name="Looney B."/>
            <person name="Miyauchi S."/>
            <person name="Morin E."/>
            <person name="Drula E."/>
            <person name="Courty P.E."/>
            <person name="Kohler A."/>
            <person name="Kuo A."/>
            <person name="LaButti K."/>
            <person name="Pangilinan J."/>
            <person name="Lipzen A."/>
            <person name="Riley R."/>
            <person name="Andreopoulos W."/>
            <person name="He G."/>
            <person name="Johnson J."/>
            <person name="Nolan M."/>
            <person name="Tritt A."/>
            <person name="Barry K.W."/>
            <person name="Grigoriev I.V."/>
            <person name="Nagy L.G."/>
            <person name="Hibbett D."/>
            <person name="Henrissat B."/>
            <person name="Matheny P.B."/>
            <person name="Labbe J."/>
            <person name="Martin F.M."/>
        </authorList>
    </citation>
    <scope>NUCLEOTIDE SEQUENCE</scope>
    <source>
        <strain evidence="1">FP105234-sp</strain>
    </source>
</reference>
<dbReference type="EMBL" id="MU276801">
    <property type="protein sequence ID" value="KAI0037655.1"/>
    <property type="molecule type" value="Genomic_DNA"/>
</dbReference>
<protein>
    <submittedName>
        <fullName evidence="1">WD40 repeat-like protein</fullName>
    </submittedName>
</protein>
<dbReference type="Proteomes" id="UP000814033">
    <property type="component" value="Unassembled WGS sequence"/>
</dbReference>
<evidence type="ECO:0000313" key="1">
    <source>
        <dbReference type="EMBL" id="KAI0037655.1"/>
    </source>
</evidence>
<organism evidence="1 2">
    <name type="scientific">Auriscalpium vulgare</name>
    <dbReference type="NCBI Taxonomy" id="40419"/>
    <lineage>
        <taxon>Eukaryota</taxon>
        <taxon>Fungi</taxon>
        <taxon>Dikarya</taxon>
        <taxon>Basidiomycota</taxon>
        <taxon>Agaricomycotina</taxon>
        <taxon>Agaricomycetes</taxon>
        <taxon>Russulales</taxon>
        <taxon>Auriscalpiaceae</taxon>
        <taxon>Auriscalpium</taxon>
    </lineage>
</organism>
<gene>
    <name evidence="1" type="ORF">FA95DRAFT_1506715</name>
</gene>
<reference evidence="1" key="1">
    <citation type="submission" date="2021-02" db="EMBL/GenBank/DDBJ databases">
        <authorList>
            <consortium name="DOE Joint Genome Institute"/>
            <person name="Ahrendt S."/>
            <person name="Looney B.P."/>
            <person name="Miyauchi S."/>
            <person name="Morin E."/>
            <person name="Drula E."/>
            <person name="Courty P.E."/>
            <person name="Chicoki N."/>
            <person name="Fauchery L."/>
            <person name="Kohler A."/>
            <person name="Kuo A."/>
            <person name="Labutti K."/>
            <person name="Pangilinan J."/>
            <person name="Lipzen A."/>
            <person name="Riley R."/>
            <person name="Andreopoulos W."/>
            <person name="He G."/>
            <person name="Johnson J."/>
            <person name="Barry K.W."/>
            <person name="Grigoriev I.V."/>
            <person name="Nagy L."/>
            <person name="Hibbett D."/>
            <person name="Henrissat B."/>
            <person name="Matheny P.B."/>
            <person name="Labbe J."/>
            <person name="Martin F."/>
        </authorList>
    </citation>
    <scope>NUCLEOTIDE SEQUENCE</scope>
    <source>
        <strain evidence="1">FP105234-sp</strain>
    </source>
</reference>
<accession>A0ACB8R169</accession>
<feature type="non-terminal residue" evidence="1">
    <location>
        <position position="1"/>
    </location>
</feature>
<comment type="caution">
    <text evidence="1">The sequence shown here is derived from an EMBL/GenBank/DDBJ whole genome shotgun (WGS) entry which is preliminary data.</text>
</comment>